<sequence>MIIPLSYNLRNLRARRMTSTLTVLGLALVVFVFVAVLMLARGLEIALVSTGSDDNAIAIRKGSGVEVSSAIDRNTVSVLKVQPEVLTDPDGSPFAAGEVVVLITLPKRSDGLTSNLTVRGVSERSLLMRPQVKLIRGRLWRPGTSEVIAGEALAGRFKGCGLGETVRFGMRDWTVVGVFDAEGNGFESEIWGDVDQLMPAFRRPVFSSVTLRLRDPSAFEAMKARVESDPRTIVNLFREKQYYADQSKYLATFIRIMGLAITIIFSFGAMIGAMITMYAAVSNRTAEIGTLRALGFSRRSILICFLIESLMLAAAGGVLGVAAGSLMQYVSISTTNWSTWSEIAFSFTLTPEIAAKGVVFALTMGLAGGFLPAVRASRLDLLQSLRAA</sequence>
<dbReference type="InterPro" id="IPR003838">
    <property type="entry name" value="ABC3_permease_C"/>
</dbReference>
<feature type="domain" description="MacB-like periplasmic core" evidence="8">
    <location>
        <begin position="19"/>
        <end position="227"/>
    </location>
</feature>
<evidence type="ECO:0000256" key="4">
    <source>
        <dbReference type="ARBA" id="ARBA00022989"/>
    </source>
</evidence>
<feature type="domain" description="ABC3 transporter permease C-terminal" evidence="7">
    <location>
        <begin position="260"/>
        <end position="380"/>
    </location>
</feature>
<evidence type="ECO:0000256" key="5">
    <source>
        <dbReference type="ARBA" id="ARBA00023136"/>
    </source>
</evidence>
<keyword evidence="5 6" id="KW-0472">Membrane</keyword>
<evidence type="ECO:0000313" key="10">
    <source>
        <dbReference type="Proteomes" id="UP000178606"/>
    </source>
</evidence>
<evidence type="ECO:0000256" key="6">
    <source>
        <dbReference type="SAM" id="Phobius"/>
    </source>
</evidence>
<comment type="subcellular location">
    <subcellularLocation>
        <location evidence="1">Cell membrane</location>
        <topology evidence="1">Multi-pass membrane protein</topology>
    </subcellularLocation>
</comment>
<organism evidence="9 10">
    <name type="scientific">Handelsmanbacteria sp. (strain RIFCSPLOWO2_12_FULL_64_10)</name>
    <dbReference type="NCBI Taxonomy" id="1817868"/>
    <lineage>
        <taxon>Bacteria</taxon>
        <taxon>Candidatus Handelsmaniibacteriota</taxon>
    </lineage>
</organism>
<feature type="transmembrane region" description="Helical" evidence="6">
    <location>
        <begin position="301"/>
        <end position="327"/>
    </location>
</feature>
<reference evidence="9 10" key="1">
    <citation type="journal article" date="2016" name="Nat. Commun.">
        <title>Thousands of microbial genomes shed light on interconnected biogeochemical processes in an aquifer system.</title>
        <authorList>
            <person name="Anantharaman K."/>
            <person name="Brown C.T."/>
            <person name="Hug L.A."/>
            <person name="Sharon I."/>
            <person name="Castelle C.J."/>
            <person name="Probst A.J."/>
            <person name="Thomas B.C."/>
            <person name="Singh A."/>
            <person name="Wilkins M.J."/>
            <person name="Karaoz U."/>
            <person name="Brodie E.L."/>
            <person name="Williams K.H."/>
            <person name="Hubbard S.S."/>
            <person name="Banfield J.F."/>
        </authorList>
    </citation>
    <scope>NUCLEOTIDE SEQUENCE [LARGE SCALE GENOMIC DNA]</scope>
    <source>
        <strain evidence="10">RIFCSPLOWO2_12_FULL_64_10</strain>
    </source>
</reference>
<dbReference type="GO" id="GO:0005886">
    <property type="term" value="C:plasma membrane"/>
    <property type="evidence" value="ECO:0007669"/>
    <property type="project" value="UniProtKB-SubCell"/>
</dbReference>
<dbReference type="InterPro" id="IPR025857">
    <property type="entry name" value="MacB_PCD"/>
</dbReference>
<dbReference type="Proteomes" id="UP000178606">
    <property type="component" value="Unassembled WGS sequence"/>
</dbReference>
<feature type="transmembrane region" description="Helical" evidence="6">
    <location>
        <begin position="21"/>
        <end position="40"/>
    </location>
</feature>
<evidence type="ECO:0000259" key="8">
    <source>
        <dbReference type="Pfam" id="PF12704"/>
    </source>
</evidence>
<accession>A0A1F6CCZ4</accession>
<keyword evidence="4 6" id="KW-1133">Transmembrane helix</keyword>
<evidence type="ECO:0000313" key="9">
    <source>
        <dbReference type="EMBL" id="OGG47068.1"/>
    </source>
</evidence>
<comment type="caution">
    <text evidence="9">The sequence shown here is derived from an EMBL/GenBank/DDBJ whole genome shotgun (WGS) entry which is preliminary data.</text>
</comment>
<keyword evidence="2" id="KW-1003">Cell membrane</keyword>
<evidence type="ECO:0000259" key="7">
    <source>
        <dbReference type="Pfam" id="PF02687"/>
    </source>
</evidence>
<protein>
    <submittedName>
        <fullName evidence="9">Multidrug ABC transporter permease</fullName>
    </submittedName>
</protein>
<dbReference type="Pfam" id="PF12704">
    <property type="entry name" value="MacB_PCD"/>
    <property type="match status" value="1"/>
</dbReference>
<gene>
    <name evidence="9" type="ORF">A3F84_13920</name>
</gene>
<dbReference type="InterPro" id="IPR050250">
    <property type="entry name" value="Macrolide_Exporter_MacB"/>
</dbReference>
<proteinExistence type="predicted"/>
<dbReference type="Pfam" id="PF02687">
    <property type="entry name" value="FtsX"/>
    <property type="match status" value="1"/>
</dbReference>
<dbReference type="EMBL" id="MFKF01000275">
    <property type="protein sequence ID" value="OGG47068.1"/>
    <property type="molecule type" value="Genomic_DNA"/>
</dbReference>
<dbReference type="GO" id="GO:0022857">
    <property type="term" value="F:transmembrane transporter activity"/>
    <property type="evidence" value="ECO:0007669"/>
    <property type="project" value="TreeGrafter"/>
</dbReference>
<evidence type="ECO:0000256" key="3">
    <source>
        <dbReference type="ARBA" id="ARBA00022692"/>
    </source>
</evidence>
<feature type="transmembrane region" description="Helical" evidence="6">
    <location>
        <begin position="353"/>
        <end position="374"/>
    </location>
</feature>
<dbReference type="PANTHER" id="PTHR30572:SF15">
    <property type="entry name" value="ABC TRANSPORTER PERMEASE"/>
    <property type="match status" value="1"/>
</dbReference>
<dbReference type="AlphaFoldDB" id="A0A1F6CCZ4"/>
<keyword evidence="3 6" id="KW-0812">Transmembrane</keyword>
<feature type="transmembrane region" description="Helical" evidence="6">
    <location>
        <begin position="256"/>
        <end position="281"/>
    </location>
</feature>
<dbReference type="PANTHER" id="PTHR30572">
    <property type="entry name" value="MEMBRANE COMPONENT OF TRANSPORTER-RELATED"/>
    <property type="match status" value="1"/>
</dbReference>
<evidence type="ECO:0000256" key="2">
    <source>
        <dbReference type="ARBA" id="ARBA00022475"/>
    </source>
</evidence>
<evidence type="ECO:0000256" key="1">
    <source>
        <dbReference type="ARBA" id="ARBA00004651"/>
    </source>
</evidence>
<name>A0A1F6CCZ4_HANXR</name>